<dbReference type="Proteomes" id="UP000646749">
    <property type="component" value="Unassembled WGS sequence"/>
</dbReference>
<accession>A0ABQ4EA25</accession>
<feature type="compositionally biased region" description="Gly residues" evidence="1">
    <location>
        <begin position="277"/>
        <end position="298"/>
    </location>
</feature>
<evidence type="ECO:0000256" key="1">
    <source>
        <dbReference type="SAM" id="MobiDB-lite"/>
    </source>
</evidence>
<dbReference type="InterPro" id="IPR007822">
    <property type="entry name" value="LANC-like"/>
</dbReference>
<feature type="domain" description="Protein kinase" evidence="2">
    <location>
        <begin position="380"/>
        <end position="679"/>
    </location>
</feature>
<feature type="compositionally biased region" description="Low complexity" evidence="1">
    <location>
        <begin position="711"/>
        <end position="725"/>
    </location>
</feature>
<evidence type="ECO:0000313" key="4">
    <source>
        <dbReference type="Proteomes" id="UP000646749"/>
    </source>
</evidence>
<feature type="compositionally biased region" description="Polar residues" evidence="1">
    <location>
        <begin position="1"/>
        <end position="16"/>
    </location>
</feature>
<feature type="region of interest" description="Disordered" evidence="1">
    <location>
        <begin position="766"/>
        <end position="794"/>
    </location>
</feature>
<feature type="region of interest" description="Disordered" evidence="1">
    <location>
        <begin position="675"/>
        <end position="741"/>
    </location>
</feature>
<dbReference type="Pfam" id="PF05147">
    <property type="entry name" value="LANC_like"/>
    <property type="match status" value="1"/>
</dbReference>
<feature type="compositionally biased region" description="Gly residues" evidence="1">
    <location>
        <begin position="319"/>
        <end position="331"/>
    </location>
</feature>
<dbReference type="InterPro" id="IPR000719">
    <property type="entry name" value="Prot_kinase_dom"/>
</dbReference>
<dbReference type="RefSeq" id="WP_203869959.1">
    <property type="nucleotide sequence ID" value="NZ_BONW01000039.1"/>
</dbReference>
<feature type="region of interest" description="Disordered" evidence="1">
    <location>
        <begin position="221"/>
        <end position="365"/>
    </location>
</feature>
<feature type="compositionally biased region" description="Gly residues" evidence="1">
    <location>
        <begin position="726"/>
        <end position="736"/>
    </location>
</feature>
<keyword evidence="4" id="KW-1185">Reference proteome</keyword>
<proteinExistence type="predicted"/>
<organism evidence="3 4">
    <name type="scientific">Plantactinospora endophytica</name>
    <dbReference type="NCBI Taxonomy" id="673535"/>
    <lineage>
        <taxon>Bacteria</taxon>
        <taxon>Bacillati</taxon>
        <taxon>Actinomycetota</taxon>
        <taxon>Actinomycetes</taxon>
        <taxon>Micromonosporales</taxon>
        <taxon>Micromonosporaceae</taxon>
        <taxon>Plantactinospora</taxon>
    </lineage>
</organism>
<dbReference type="EMBL" id="BONW01000039">
    <property type="protein sequence ID" value="GIG91590.1"/>
    <property type="molecule type" value="Genomic_DNA"/>
</dbReference>
<dbReference type="SMART" id="SM01260">
    <property type="entry name" value="LANC_like"/>
    <property type="match status" value="1"/>
</dbReference>
<protein>
    <recommendedName>
        <fullName evidence="2">Protein kinase domain-containing protein</fullName>
    </recommendedName>
</protein>
<dbReference type="Gene3D" id="1.50.10.20">
    <property type="match status" value="1"/>
</dbReference>
<evidence type="ECO:0000259" key="2">
    <source>
        <dbReference type="PROSITE" id="PS50011"/>
    </source>
</evidence>
<feature type="compositionally biased region" description="Low complexity" evidence="1">
    <location>
        <begin position="299"/>
        <end position="318"/>
    </location>
</feature>
<feature type="region of interest" description="Disordered" evidence="1">
    <location>
        <begin position="1"/>
        <end position="36"/>
    </location>
</feature>
<dbReference type="Gene3D" id="1.10.510.10">
    <property type="entry name" value="Transferase(Phosphotransferase) domain 1"/>
    <property type="match status" value="1"/>
</dbReference>
<name>A0ABQ4EA25_9ACTN</name>
<gene>
    <name evidence="3" type="ORF">Pen02_65260</name>
</gene>
<dbReference type="SUPFAM" id="SSF158745">
    <property type="entry name" value="LanC-like"/>
    <property type="match status" value="1"/>
</dbReference>
<feature type="compositionally biased region" description="Polar residues" evidence="1">
    <location>
        <begin position="240"/>
        <end position="260"/>
    </location>
</feature>
<comment type="caution">
    <text evidence="3">The sequence shown here is derived from an EMBL/GenBank/DDBJ whole genome shotgun (WGS) entry which is preliminary data.</text>
</comment>
<dbReference type="SUPFAM" id="SSF56112">
    <property type="entry name" value="Protein kinase-like (PK-like)"/>
    <property type="match status" value="1"/>
</dbReference>
<feature type="compositionally biased region" description="Gly residues" evidence="1">
    <location>
        <begin position="339"/>
        <end position="349"/>
    </location>
</feature>
<dbReference type="PROSITE" id="PS50011">
    <property type="entry name" value="PROTEIN_KINASE_DOM"/>
    <property type="match status" value="1"/>
</dbReference>
<dbReference type="SMART" id="SM00220">
    <property type="entry name" value="S_TKc"/>
    <property type="match status" value="1"/>
</dbReference>
<sequence>MTPETSATARRSSGRTAPTRGQAEAPAHRTASAGQREPADLVTDLLDLISLAGWTVRQRAGRTVVAPAMPLARLQGWKLHVSATPSHAPEVLAACVPVLVETGTAFSFVDSTAGLAELNGPRAHRAAAGKFLTAYPASDELFRELAKRLDEATAGHVGPAVLSDQAYRLGGVVHYRYGAFGGVGVLDNDGRHRRCLVDPEGNLVEDRCEPVFRPPAWVELPFDSAPQRPATAVPGPSARPTGSSGLTGRSWSVASMQGMGTSLVDPGSGPVGTVRSAGGGPGGPVGPGGSAAAGGPAGSGEPARPEGAARSGRPAGPDGAAGAGGSVGQGGSVRPEGAAGSGGPGGPVGAVGSTGAAGSTGTWGPVDPAGPAGVLIGGRYAVTGAIRQANKGGVYRARDLRTGVEVLIKEARPYVGADLHDRDVRDLLGHEARVLRHLAPLGVTPRPLREFVQGDHRFLVEEMLPGRPLSADPVDLSAAAPDRPVWHHLLDRLARLLKGVHSVGVVVRDLAPENVLLLPDGELRLVDLESAALRTGGPDDWSYLDIRHSGAAGFVAPEQWRYAPPEAAADLFSLGMLALWLAGRVSPTGAECGRWTPDGAGSGPVSVHAVELARRSGSAPVRSPEEWAGAMLEPSFGGPPVPSALGRAVTGLLRAEPADRIGLDEVIALCAEASGHAPAPRPGPAGGPESGPRPGTAATTGSRPGAGTGADAGTSSAVGASTGPGPESGSGSGPEFGRGPLAELATLPAPVWHELVEELVARLDPTPVPESTVDSASRPGARPRPRVPLDGPRWPARAVHGRIGADPVPGPDPGCGGSARSVAALTRLLVDEPAAGEPGRPVRAVQVLDILLDRLLYSLDRDPHRLPGLTAGCAGAVWALCDAGRLLRRPYLVDRAVELALRLPVRWPDPGLGNGVAGLGTGLLHLWQHTYLPALRDRVTSAAGHLLDTVDPGGAMVWTVDPSFDSVRAGLRSYGLRHGTAGIGAFLLATGRLLGRRDLTAAAVRCAETLLDAARYVDGAAHWPDPYAGTAAQRRSSSADDPAGVGSFLCRAYAHTGDTRYREAAVAAARTVVLGRWAGYRSGAGHTGESASESGSESAGDGEFLLDLARVTGDARYAGWAEAVVVRCWTTGVGLVRLGDPSGGPARPGTPNSDPAGQLAFLLRLRLGGPRLFHPDPEVGSEHAGFGPTPFDQARSVGIDAWRTNAGRSLVPCAGGPVCRC</sequence>
<dbReference type="Gene3D" id="3.30.200.20">
    <property type="entry name" value="Phosphorylase Kinase, domain 1"/>
    <property type="match status" value="1"/>
</dbReference>
<dbReference type="InterPro" id="IPR057929">
    <property type="entry name" value="RamC_N"/>
</dbReference>
<dbReference type="InterPro" id="IPR011009">
    <property type="entry name" value="Kinase-like_dom_sf"/>
</dbReference>
<dbReference type="Pfam" id="PF00069">
    <property type="entry name" value="Pkinase"/>
    <property type="match status" value="1"/>
</dbReference>
<evidence type="ECO:0000313" key="3">
    <source>
        <dbReference type="EMBL" id="GIG91590.1"/>
    </source>
</evidence>
<reference evidence="3 4" key="1">
    <citation type="submission" date="2021-01" db="EMBL/GenBank/DDBJ databases">
        <title>Whole genome shotgun sequence of Plantactinospora endophytica NBRC 110450.</title>
        <authorList>
            <person name="Komaki H."/>
            <person name="Tamura T."/>
        </authorList>
    </citation>
    <scope>NUCLEOTIDE SEQUENCE [LARGE SCALE GENOMIC DNA]</scope>
    <source>
        <strain evidence="3 4">NBRC 110450</strain>
    </source>
</reference>
<feature type="compositionally biased region" description="Low complexity" evidence="1">
    <location>
        <begin position="350"/>
        <end position="365"/>
    </location>
</feature>
<dbReference type="Pfam" id="PF25816">
    <property type="entry name" value="RamC_N"/>
    <property type="match status" value="1"/>
</dbReference>